<accession>A0ACC3A4U7</accession>
<organism evidence="1 2">
    <name type="scientific">Neophaeococcomyces mojaviensis</name>
    <dbReference type="NCBI Taxonomy" id="3383035"/>
    <lineage>
        <taxon>Eukaryota</taxon>
        <taxon>Fungi</taxon>
        <taxon>Dikarya</taxon>
        <taxon>Ascomycota</taxon>
        <taxon>Pezizomycotina</taxon>
        <taxon>Eurotiomycetes</taxon>
        <taxon>Chaetothyriomycetidae</taxon>
        <taxon>Chaetothyriales</taxon>
        <taxon>Chaetothyriales incertae sedis</taxon>
        <taxon>Neophaeococcomyces</taxon>
    </lineage>
</organism>
<gene>
    <name evidence="1" type="ORF">H2198_005709</name>
</gene>
<evidence type="ECO:0000313" key="1">
    <source>
        <dbReference type="EMBL" id="KAJ9655405.1"/>
    </source>
</evidence>
<reference evidence="1" key="1">
    <citation type="submission" date="2022-10" db="EMBL/GenBank/DDBJ databases">
        <title>Culturing micro-colonial fungi from biological soil crusts in the Mojave desert and describing Neophaeococcomyces mojavensis, and introducing the new genera and species Taxawa tesnikishii.</title>
        <authorList>
            <person name="Kurbessoian T."/>
            <person name="Stajich J.E."/>
        </authorList>
    </citation>
    <scope>NUCLEOTIDE SEQUENCE</scope>
    <source>
        <strain evidence="1">JES_112</strain>
    </source>
</reference>
<sequence>MNEKETETIVIKDVDEDIDDETLMRFIEFAYTGDYTTPEPCLRPLPAVKADDHVCKWETFAKGSKKDKKRKTEAIMYNEEPCEEPCEVPCEEEDVACDCQPPCSLSISIGAETSRSRIWENFRKQACIIERTPWKPRIEKSPSYDYSRVFLSHARLYKFSDRYDCTNLMALTLQKLRLTLSKHCLYRERIEDIVGLLRYTYRHTMDLENGQDRLRDVVLDYILCYIKELMKDAYFRKLFNETEMKTFSEDIVVRMMQVVT</sequence>
<dbReference type="Proteomes" id="UP001172386">
    <property type="component" value="Unassembled WGS sequence"/>
</dbReference>
<keyword evidence="2" id="KW-1185">Reference proteome</keyword>
<dbReference type="EMBL" id="JAPDRQ010000097">
    <property type="protein sequence ID" value="KAJ9655405.1"/>
    <property type="molecule type" value="Genomic_DNA"/>
</dbReference>
<protein>
    <submittedName>
        <fullName evidence="1">Uncharacterized protein</fullName>
    </submittedName>
</protein>
<evidence type="ECO:0000313" key="2">
    <source>
        <dbReference type="Proteomes" id="UP001172386"/>
    </source>
</evidence>
<name>A0ACC3A4U7_9EURO</name>
<comment type="caution">
    <text evidence="1">The sequence shown here is derived from an EMBL/GenBank/DDBJ whole genome shotgun (WGS) entry which is preliminary data.</text>
</comment>
<proteinExistence type="predicted"/>